<name>A0A1G6Y4N2_9BACT</name>
<dbReference type="InterPro" id="IPR007712">
    <property type="entry name" value="RelE/ParE_toxin"/>
</dbReference>
<reference evidence="3" key="1">
    <citation type="submission" date="2016-10" db="EMBL/GenBank/DDBJ databases">
        <authorList>
            <person name="Varghese N."/>
            <person name="Submissions S."/>
        </authorList>
    </citation>
    <scope>NUCLEOTIDE SEQUENCE [LARGE SCALE GENOMIC DNA]</scope>
    <source>
        <strain evidence="3">DSM 23095</strain>
    </source>
</reference>
<dbReference type="Gene3D" id="3.30.2310.20">
    <property type="entry name" value="RelE-like"/>
    <property type="match status" value="1"/>
</dbReference>
<accession>A0A1G6Y4N2</accession>
<dbReference type="RefSeq" id="WP_087941468.1">
    <property type="nucleotide sequence ID" value="NZ_FNAC01000079.1"/>
</dbReference>
<sequence length="107" mass="12525">MAKRIVIWTKTADLQFIGVLEYWVNRNKSTTYSKKLLDLVSKKTRQLSKRPFIYKSTEFNGVRVAPIGNFSIYYKVDGLQITIVAFWDNRQDPKELFSALKKSKESK</sequence>
<dbReference type="InterPro" id="IPR035093">
    <property type="entry name" value="RelE/ParE_toxin_dom_sf"/>
</dbReference>
<organism evidence="2 3">
    <name type="scientific">Algoriphagus faecimaris</name>
    <dbReference type="NCBI Taxonomy" id="686796"/>
    <lineage>
        <taxon>Bacteria</taxon>
        <taxon>Pseudomonadati</taxon>
        <taxon>Bacteroidota</taxon>
        <taxon>Cytophagia</taxon>
        <taxon>Cytophagales</taxon>
        <taxon>Cyclobacteriaceae</taxon>
        <taxon>Algoriphagus</taxon>
    </lineage>
</organism>
<dbReference type="Pfam" id="PF05016">
    <property type="entry name" value="ParE_toxin"/>
    <property type="match status" value="1"/>
</dbReference>
<evidence type="ECO:0000313" key="2">
    <source>
        <dbReference type="EMBL" id="SDD84923.1"/>
    </source>
</evidence>
<proteinExistence type="predicted"/>
<dbReference type="STRING" id="686796.SAMN04488104_10794"/>
<keyword evidence="3" id="KW-1185">Reference proteome</keyword>
<dbReference type="EMBL" id="FNAC01000079">
    <property type="protein sequence ID" value="SDD84923.1"/>
    <property type="molecule type" value="Genomic_DNA"/>
</dbReference>
<evidence type="ECO:0000256" key="1">
    <source>
        <dbReference type="ARBA" id="ARBA00022649"/>
    </source>
</evidence>
<dbReference type="AlphaFoldDB" id="A0A1G6Y4N2"/>
<evidence type="ECO:0000313" key="3">
    <source>
        <dbReference type="Proteomes" id="UP000199060"/>
    </source>
</evidence>
<protein>
    <submittedName>
        <fullName evidence="2">Plasmid stabilization system protein ParE</fullName>
    </submittedName>
</protein>
<gene>
    <name evidence="2" type="ORF">SAMN04488104_10794</name>
</gene>
<dbReference type="Proteomes" id="UP000199060">
    <property type="component" value="Unassembled WGS sequence"/>
</dbReference>
<dbReference type="OrthoDB" id="1098070at2"/>
<keyword evidence="1" id="KW-1277">Toxin-antitoxin system</keyword>